<evidence type="ECO:0000313" key="1">
    <source>
        <dbReference type="EMBL" id="KAI9912495.1"/>
    </source>
</evidence>
<keyword evidence="2" id="KW-1185">Reference proteome</keyword>
<dbReference type="Proteomes" id="UP001163321">
    <property type="component" value="Chromosome 4"/>
</dbReference>
<accession>A0ACC0W1H5</accession>
<comment type="caution">
    <text evidence="1">The sequence shown here is derived from an EMBL/GenBank/DDBJ whole genome shotgun (WGS) entry which is preliminary data.</text>
</comment>
<sequence>MWRGTSRRDRRSVSWYCETSSYDYLDNGWNSEAVTSFFKGLFAEGTVTIDDVDVFGFSIYPINNMNATCSHTLSESFPVSPEGQLQWAAAIIGVLDSLPGSSAGGFFYWEPGFLKMYISRIPCKVFLFDSYTKAWPYTIATAYPSVVNMFV</sequence>
<proteinExistence type="predicted"/>
<organism evidence="1 2">
    <name type="scientific">Peronosclerospora sorghi</name>
    <dbReference type="NCBI Taxonomy" id="230839"/>
    <lineage>
        <taxon>Eukaryota</taxon>
        <taxon>Sar</taxon>
        <taxon>Stramenopiles</taxon>
        <taxon>Oomycota</taxon>
        <taxon>Peronosporomycetes</taxon>
        <taxon>Peronosporales</taxon>
        <taxon>Peronosporaceae</taxon>
        <taxon>Peronosclerospora</taxon>
    </lineage>
</organism>
<gene>
    <name evidence="1" type="ORF">PsorP6_006187</name>
</gene>
<reference evidence="1 2" key="1">
    <citation type="journal article" date="2022" name="bioRxiv">
        <title>The genome of the oomycete Peronosclerospora sorghi, a cosmopolitan pathogen of maize and sorghum, is inflated with dispersed pseudogenes.</title>
        <authorList>
            <person name="Fletcher K."/>
            <person name="Martin F."/>
            <person name="Isakeit T."/>
            <person name="Cavanaugh K."/>
            <person name="Magill C."/>
            <person name="Michelmore R."/>
        </authorList>
    </citation>
    <scope>NUCLEOTIDE SEQUENCE [LARGE SCALE GENOMIC DNA]</scope>
    <source>
        <strain evidence="1">P6</strain>
    </source>
</reference>
<evidence type="ECO:0000313" key="2">
    <source>
        <dbReference type="Proteomes" id="UP001163321"/>
    </source>
</evidence>
<name>A0ACC0W1H5_9STRA</name>
<dbReference type="EMBL" id="CM047583">
    <property type="protein sequence ID" value="KAI9912495.1"/>
    <property type="molecule type" value="Genomic_DNA"/>
</dbReference>
<protein>
    <submittedName>
        <fullName evidence="1">Uncharacterized protein</fullName>
    </submittedName>
</protein>